<feature type="transmembrane region" description="Helical" evidence="8">
    <location>
        <begin position="47"/>
        <end position="65"/>
    </location>
</feature>
<keyword evidence="4" id="KW-1003">Cell membrane</keyword>
<dbReference type="FunCoup" id="A0A540V9D2">
    <property type="interactions" value="453"/>
</dbReference>
<keyword evidence="5 8" id="KW-0812">Transmembrane</keyword>
<feature type="transmembrane region" description="Helical" evidence="8">
    <location>
        <begin position="297"/>
        <end position="315"/>
    </location>
</feature>
<evidence type="ECO:0000256" key="5">
    <source>
        <dbReference type="ARBA" id="ARBA00022692"/>
    </source>
</evidence>
<dbReference type="Pfam" id="PF01594">
    <property type="entry name" value="AI-2E_transport"/>
    <property type="match status" value="1"/>
</dbReference>
<feature type="transmembrane region" description="Helical" evidence="8">
    <location>
        <begin position="199"/>
        <end position="220"/>
    </location>
</feature>
<gene>
    <name evidence="9" type="ORF">FKZ61_21575</name>
</gene>
<keyword evidence="7 8" id="KW-0472">Membrane</keyword>
<comment type="caution">
    <text evidence="9">The sequence shown here is derived from an EMBL/GenBank/DDBJ whole genome shotgun (WGS) entry which is preliminary data.</text>
</comment>
<evidence type="ECO:0000256" key="3">
    <source>
        <dbReference type="ARBA" id="ARBA00022448"/>
    </source>
</evidence>
<sequence length="443" mass="48414">MKRSPWPSRGSASRNCWLPWPAWKNSEAIPMAEQPSQSPPWSTTTKAIVASVALILLALIIWRFQSLLPPLIMAAILAYLLNPLITWLTSHTRLSRGQSVFLVYGALLLFWIGGGVLLGFVVVDQVVKLSRVLPELIPRLVDQGQAMLQEWSSRTITIGPYQWSLDTVLPGLDWAELANQARSAIQSVVSRGGLLMAQAVQATVNTVGVGFLVFILSIYISNDAPRFAAAISEIAQQPGYRHDVERLMREIGRIWDAYLRGQVLLALVIGIVVSVSLGLLGVSYALGLGVLAGLLEFLPVIGPVTSAVVAVLVALFQGDNYLGLSPVYYGLLVLGVMIVIQQVENNVLVPRIVGDALDLHPLVVMISVLMGTSLAGLLGAVLAAPVTASLKLIGIYAWRKMLDLPPFPEPEPPPPRRQNSLVRWLRVAWRAWRRRLASTHPRV</sequence>
<feature type="transmembrane region" description="Helical" evidence="8">
    <location>
        <begin position="363"/>
        <end position="390"/>
    </location>
</feature>
<comment type="similarity">
    <text evidence="2">Belongs to the autoinducer-2 exporter (AI-2E) (TC 2.A.86) family.</text>
</comment>
<evidence type="ECO:0000256" key="4">
    <source>
        <dbReference type="ARBA" id="ARBA00022475"/>
    </source>
</evidence>
<feature type="transmembrane region" description="Helical" evidence="8">
    <location>
        <begin position="101"/>
        <end position="123"/>
    </location>
</feature>
<evidence type="ECO:0000313" key="9">
    <source>
        <dbReference type="EMBL" id="TQE93380.1"/>
    </source>
</evidence>
<feature type="transmembrane region" description="Helical" evidence="8">
    <location>
        <begin position="263"/>
        <end position="285"/>
    </location>
</feature>
<feature type="transmembrane region" description="Helical" evidence="8">
    <location>
        <begin position="327"/>
        <end position="343"/>
    </location>
</feature>
<reference evidence="9 10" key="1">
    <citation type="submission" date="2019-06" db="EMBL/GenBank/DDBJ databases">
        <title>Genome sequence of Litorilinea aerophila BAA-2444.</title>
        <authorList>
            <person name="Maclea K.S."/>
            <person name="Maurais E.G."/>
            <person name="Iannazzi L.C."/>
        </authorList>
    </citation>
    <scope>NUCLEOTIDE SEQUENCE [LARGE SCALE GENOMIC DNA]</scope>
    <source>
        <strain evidence="9 10">ATCC BAA-2444</strain>
    </source>
</reference>
<proteinExistence type="inferred from homology"/>
<dbReference type="PANTHER" id="PTHR21716:SF53">
    <property type="entry name" value="PERMEASE PERM-RELATED"/>
    <property type="match status" value="1"/>
</dbReference>
<evidence type="ECO:0000256" key="2">
    <source>
        <dbReference type="ARBA" id="ARBA00009773"/>
    </source>
</evidence>
<dbReference type="EMBL" id="VIGC01000041">
    <property type="protein sequence ID" value="TQE93380.1"/>
    <property type="molecule type" value="Genomic_DNA"/>
</dbReference>
<dbReference type="GO" id="GO:0055085">
    <property type="term" value="P:transmembrane transport"/>
    <property type="evidence" value="ECO:0007669"/>
    <property type="project" value="TreeGrafter"/>
</dbReference>
<name>A0A540V9D2_9CHLR</name>
<dbReference type="PANTHER" id="PTHR21716">
    <property type="entry name" value="TRANSMEMBRANE PROTEIN"/>
    <property type="match status" value="1"/>
</dbReference>
<evidence type="ECO:0000256" key="6">
    <source>
        <dbReference type="ARBA" id="ARBA00022989"/>
    </source>
</evidence>
<evidence type="ECO:0000256" key="7">
    <source>
        <dbReference type="ARBA" id="ARBA00023136"/>
    </source>
</evidence>
<dbReference type="OrthoDB" id="146294at2"/>
<dbReference type="AlphaFoldDB" id="A0A540V9D2"/>
<dbReference type="InParanoid" id="A0A540V9D2"/>
<organism evidence="9 10">
    <name type="scientific">Litorilinea aerophila</name>
    <dbReference type="NCBI Taxonomy" id="1204385"/>
    <lineage>
        <taxon>Bacteria</taxon>
        <taxon>Bacillati</taxon>
        <taxon>Chloroflexota</taxon>
        <taxon>Caldilineae</taxon>
        <taxon>Caldilineales</taxon>
        <taxon>Caldilineaceae</taxon>
        <taxon>Litorilinea</taxon>
    </lineage>
</organism>
<keyword evidence="10" id="KW-1185">Reference proteome</keyword>
<evidence type="ECO:0000313" key="10">
    <source>
        <dbReference type="Proteomes" id="UP000317371"/>
    </source>
</evidence>
<accession>A0A540V9D2</accession>
<protein>
    <submittedName>
        <fullName evidence="9">AI-2E family transporter</fullName>
    </submittedName>
</protein>
<dbReference type="GO" id="GO:0005886">
    <property type="term" value="C:plasma membrane"/>
    <property type="evidence" value="ECO:0007669"/>
    <property type="project" value="UniProtKB-SubCell"/>
</dbReference>
<dbReference type="InterPro" id="IPR002549">
    <property type="entry name" value="AI-2E-like"/>
</dbReference>
<comment type="subcellular location">
    <subcellularLocation>
        <location evidence="1">Cell membrane</location>
        <topology evidence="1">Multi-pass membrane protein</topology>
    </subcellularLocation>
</comment>
<keyword evidence="3" id="KW-0813">Transport</keyword>
<evidence type="ECO:0000256" key="1">
    <source>
        <dbReference type="ARBA" id="ARBA00004651"/>
    </source>
</evidence>
<dbReference type="Proteomes" id="UP000317371">
    <property type="component" value="Unassembled WGS sequence"/>
</dbReference>
<keyword evidence="6 8" id="KW-1133">Transmembrane helix</keyword>
<evidence type="ECO:0000256" key="8">
    <source>
        <dbReference type="SAM" id="Phobius"/>
    </source>
</evidence>
<feature type="transmembrane region" description="Helical" evidence="8">
    <location>
        <begin position="71"/>
        <end position="89"/>
    </location>
</feature>